<accession>A0A6J4L365</accession>
<evidence type="ECO:0000256" key="5">
    <source>
        <dbReference type="ARBA" id="ARBA00022989"/>
    </source>
</evidence>
<dbReference type="AlphaFoldDB" id="A0A6J4L365"/>
<dbReference type="EMBL" id="CADCUG010000031">
    <property type="protein sequence ID" value="CAA9321698.1"/>
    <property type="molecule type" value="Genomic_DNA"/>
</dbReference>
<evidence type="ECO:0000256" key="4">
    <source>
        <dbReference type="ARBA" id="ARBA00022692"/>
    </source>
</evidence>
<evidence type="ECO:0000256" key="3">
    <source>
        <dbReference type="ARBA" id="ARBA00022475"/>
    </source>
</evidence>
<organism evidence="9">
    <name type="scientific">uncultured Nocardioidaceae bacterium</name>
    <dbReference type="NCBI Taxonomy" id="253824"/>
    <lineage>
        <taxon>Bacteria</taxon>
        <taxon>Bacillati</taxon>
        <taxon>Actinomycetota</taxon>
        <taxon>Actinomycetes</taxon>
        <taxon>Propionibacteriales</taxon>
        <taxon>Nocardioidaceae</taxon>
        <taxon>environmental samples</taxon>
    </lineage>
</organism>
<dbReference type="PANTHER" id="PTHR33406:SF11">
    <property type="entry name" value="MEMBRANE PROTEIN SCO6666-RELATED"/>
    <property type="match status" value="1"/>
</dbReference>
<sequence length="731" mass="76606">MHRWGRFVARRRWTVLLAGLLATVLAGATGLSVFGSLSDGGFEDPESESARATALAADTFGPTQADVLVLYTSPDGSRVTEATFQRAVQGTISALPSGDVVSAPTTYDGVEGLVSEDGRTTLVPITLAATDEEGRAEAYDNIADELDAPGLTTRVGGPSAIFTDVGEQVSEDIARAESLTLPLVLLLSLVIFGSLVSALMPALLGGIAVLGSFAVLRALTTVTDVSIYALNIITLLGIGLAIDYALFVVSRFREELANGRNTPDAVAATIGTAGRTVAFSGLIVAVSLSSLLLFPQVFLRSMGFGGVAAVLVAMIAALTVLPALLAVLGPRIDAGRMPWRRGSVTSTAPRHASSVDSGAWARIAGMVMRMPVRVLTLVTVALLALGLPFLRVEWTDVDERVLPVGTESRVVSETIRADFPGQGIEHADVVVSGPVDEQALASYTEALSQVDSVEAVTVADRTRDVARIDVTYALDAASPAARDLVEQLRAVPEPAGAEVLVGGPTAYFVDLLDSLGSTLPWMGLVITLAMLVLLFLAFGSLVLPVKAVLVNAVSVTASFGVVVWVFQDGNLSDLLGFTPMGGLDATQPILMLAILFGLSMDYEVFLLSRIREQWDRTGDNTLAVTTGLQRTGSIITSAALLLAIVIGAFATSGITFIKMIGLGMLVAIVLDATVVRTLLVPAAMRLLGAANWWAPAPLARWWQRHGLHETAVRAEPAASQSTPVGADAMSR</sequence>
<dbReference type="GO" id="GO:0005886">
    <property type="term" value="C:plasma membrane"/>
    <property type="evidence" value="ECO:0007669"/>
    <property type="project" value="UniProtKB-SubCell"/>
</dbReference>
<keyword evidence="4 7" id="KW-0812">Transmembrane</keyword>
<dbReference type="Gene3D" id="1.20.1640.10">
    <property type="entry name" value="Multidrug efflux transporter AcrB transmembrane domain"/>
    <property type="match status" value="2"/>
</dbReference>
<dbReference type="Pfam" id="PF03176">
    <property type="entry name" value="MMPL"/>
    <property type="match status" value="2"/>
</dbReference>
<comment type="subcellular location">
    <subcellularLocation>
        <location evidence="1">Cell membrane</location>
        <topology evidence="1">Multi-pass membrane protein</topology>
    </subcellularLocation>
</comment>
<dbReference type="InterPro" id="IPR004869">
    <property type="entry name" value="MMPL_dom"/>
</dbReference>
<protein>
    <recommendedName>
        <fullName evidence="8">Membrane transport protein MMPL domain-containing protein</fullName>
    </recommendedName>
</protein>
<evidence type="ECO:0000256" key="6">
    <source>
        <dbReference type="ARBA" id="ARBA00023136"/>
    </source>
</evidence>
<evidence type="ECO:0000256" key="7">
    <source>
        <dbReference type="SAM" id="Phobius"/>
    </source>
</evidence>
<gene>
    <name evidence="9" type="ORF">AVDCRST_MAG29-364</name>
</gene>
<evidence type="ECO:0000259" key="8">
    <source>
        <dbReference type="Pfam" id="PF03176"/>
    </source>
</evidence>
<feature type="transmembrane region" description="Helical" evidence="7">
    <location>
        <begin position="304"/>
        <end position="328"/>
    </location>
</feature>
<feature type="transmembrane region" description="Helical" evidence="7">
    <location>
        <begin position="548"/>
        <end position="567"/>
    </location>
</feature>
<feature type="transmembrane region" description="Helical" evidence="7">
    <location>
        <begin position="226"/>
        <end position="249"/>
    </location>
</feature>
<evidence type="ECO:0000256" key="2">
    <source>
        <dbReference type="ARBA" id="ARBA00010157"/>
    </source>
</evidence>
<keyword evidence="3" id="KW-1003">Cell membrane</keyword>
<feature type="domain" description="Membrane transport protein MMPL" evidence="8">
    <location>
        <begin position="44"/>
        <end position="373"/>
    </location>
</feature>
<feature type="transmembrane region" description="Helical" evidence="7">
    <location>
        <begin position="587"/>
        <end position="607"/>
    </location>
</feature>
<feature type="transmembrane region" description="Helical" evidence="7">
    <location>
        <begin position="521"/>
        <end position="541"/>
    </location>
</feature>
<proteinExistence type="inferred from homology"/>
<dbReference type="PANTHER" id="PTHR33406">
    <property type="entry name" value="MEMBRANE PROTEIN MJ1562-RELATED"/>
    <property type="match status" value="1"/>
</dbReference>
<dbReference type="SUPFAM" id="SSF82866">
    <property type="entry name" value="Multidrug efflux transporter AcrB transmembrane domain"/>
    <property type="match status" value="2"/>
</dbReference>
<feature type="transmembrane region" description="Helical" evidence="7">
    <location>
        <begin position="277"/>
        <end position="298"/>
    </location>
</feature>
<evidence type="ECO:0000256" key="1">
    <source>
        <dbReference type="ARBA" id="ARBA00004651"/>
    </source>
</evidence>
<evidence type="ECO:0000313" key="9">
    <source>
        <dbReference type="EMBL" id="CAA9321698.1"/>
    </source>
</evidence>
<feature type="transmembrane region" description="Helical" evidence="7">
    <location>
        <begin position="179"/>
        <end position="196"/>
    </location>
</feature>
<feature type="transmembrane region" description="Helical" evidence="7">
    <location>
        <begin position="372"/>
        <end position="390"/>
    </location>
</feature>
<keyword evidence="6 7" id="KW-0472">Membrane</keyword>
<comment type="similarity">
    <text evidence="2">Belongs to the resistance-nodulation-cell division (RND) (TC 2.A.6) family. MmpL subfamily.</text>
</comment>
<dbReference type="InterPro" id="IPR050545">
    <property type="entry name" value="Mycobact_MmpL"/>
</dbReference>
<feature type="transmembrane region" description="Helical" evidence="7">
    <location>
        <begin position="203"/>
        <end position="220"/>
    </location>
</feature>
<name>A0A6J4L365_9ACTN</name>
<reference evidence="9" key="1">
    <citation type="submission" date="2020-02" db="EMBL/GenBank/DDBJ databases">
        <authorList>
            <person name="Meier V. D."/>
        </authorList>
    </citation>
    <scope>NUCLEOTIDE SEQUENCE</scope>
    <source>
        <strain evidence="9">AVDCRST_MAG29</strain>
    </source>
</reference>
<feature type="domain" description="Membrane transport protein MMPL" evidence="8">
    <location>
        <begin position="436"/>
        <end position="708"/>
    </location>
</feature>
<keyword evidence="5 7" id="KW-1133">Transmembrane helix</keyword>
<feature type="transmembrane region" description="Helical" evidence="7">
    <location>
        <begin position="628"/>
        <end position="650"/>
    </location>
</feature>